<dbReference type="PROSITE" id="PS00126">
    <property type="entry name" value="PDEASE_I_1"/>
    <property type="match status" value="1"/>
</dbReference>
<dbReference type="PANTHER" id="PTHR11347">
    <property type="entry name" value="CYCLIC NUCLEOTIDE PHOSPHODIESTERASE"/>
    <property type="match status" value="1"/>
</dbReference>
<dbReference type="OrthoDB" id="6630423at2759"/>
<dbReference type="EMBL" id="WIXP02000004">
    <property type="protein sequence ID" value="KAF6211547.1"/>
    <property type="molecule type" value="Genomic_DNA"/>
</dbReference>
<feature type="region of interest" description="Disordered" evidence="4">
    <location>
        <begin position="24"/>
        <end position="83"/>
    </location>
</feature>
<feature type="domain" description="PDEase" evidence="5">
    <location>
        <begin position="704"/>
        <end position="865"/>
    </location>
</feature>
<dbReference type="GO" id="GO:0046872">
    <property type="term" value="F:metal ion binding"/>
    <property type="evidence" value="ECO:0007669"/>
    <property type="project" value="UniProtKB-KW"/>
</dbReference>
<reference evidence="6" key="1">
    <citation type="journal article" date="2021" name="Mol. Ecol. Resour.">
        <title>Apolygus lucorum genome provides insights into omnivorousness and mesophyll feeding.</title>
        <authorList>
            <person name="Liu Y."/>
            <person name="Liu H."/>
            <person name="Wang H."/>
            <person name="Huang T."/>
            <person name="Liu B."/>
            <person name="Yang B."/>
            <person name="Yin L."/>
            <person name="Li B."/>
            <person name="Zhang Y."/>
            <person name="Zhang S."/>
            <person name="Jiang F."/>
            <person name="Zhang X."/>
            <person name="Ren Y."/>
            <person name="Wang B."/>
            <person name="Wang S."/>
            <person name="Lu Y."/>
            <person name="Wu K."/>
            <person name="Fan W."/>
            <person name="Wang G."/>
        </authorList>
    </citation>
    <scope>NUCLEOTIDE SEQUENCE</scope>
    <source>
        <strain evidence="6">12Hb</strain>
    </source>
</reference>
<dbReference type="SUPFAM" id="SSF55781">
    <property type="entry name" value="GAF domain-like"/>
    <property type="match status" value="2"/>
</dbReference>
<keyword evidence="7" id="KW-1185">Reference proteome</keyword>
<dbReference type="GO" id="GO:0007165">
    <property type="term" value="P:signal transduction"/>
    <property type="evidence" value="ECO:0007669"/>
    <property type="project" value="InterPro"/>
</dbReference>
<feature type="compositionally biased region" description="Basic residues" evidence="4">
    <location>
        <begin position="279"/>
        <end position="298"/>
    </location>
</feature>
<feature type="region of interest" description="Disordered" evidence="4">
    <location>
        <begin position="254"/>
        <end position="298"/>
    </location>
</feature>
<dbReference type="Gene3D" id="3.30.450.40">
    <property type="match status" value="1"/>
</dbReference>
<proteinExistence type="inferred from homology"/>
<gene>
    <name evidence="6" type="ORF">GE061_012060</name>
</gene>
<keyword evidence="1 3" id="KW-0479">Metal-binding</keyword>
<comment type="caution">
    <text evidence="6">The sequence shown here is derived from an EMBL/GenBank/DDBJ whole genome shotgun (WGS) entry which is preliminary data.</text>
</comment>
<dbReference type="PROSITE" id="PS51845">
    <property type="entry name" value="PDEASE_I_2"/>
    <property type="match status" value="1"/>
</dbReference>
<sequence>MSELNPPTTDDEVSTLVNRYNLPSEFSSKKSVPANFPSPHDENLSDETQIAGTLYSSDENADLSTIPSPPHSSTRREFSPVNYQENVSETYGVLSSEEEWEESLLQVQGEPSFEQQMNNFVFPDGSVEELAVAVSEDEGDGERDLNDLSLVDFPDSSTRALAPRTSLEAEKIFEKALSFDKLEPKEQSNLSINVMEVKHADSTAKVLDTSKVLKFLAPQLRKSVTELIDEQLKSDVCGSKFRIEGVMRNIKASREQAELSDSSDDSQSSPSPSKEKTNKIHVKRKKHHRPKKMSKVGLKKRDKRLKMTIAKKLDYEDKIFDFAEPLLAREPHYLLNHRVKEYTTAAQHMPKLSFKLCQRTNYFQNLNLLDFRKYEANNQSVVDALWDALMFLKSYTGANDARIYHNEGDCVVRYVKEQCNRHPTNWPVEPGTIVAAYVAHTRQTLYLEQKDFCNKYHPLGLGKPGVQPQRSVILPMLTPNNRVLAIMEFDKDETGFKEEKIHYALAYGSWVTAALIRKGIRESLRDAKEYNATILNCLKCFLHEKLTLNQCISAIMITMREFVKAEKVIFHHIIADKKLDADIYEATSYNRDIFTKVSRKIDLRKDFLMKDVAENHVVVNIHKGEGDNDFKKYNITDPAINSVLCVPIGNPKRLLGIVKVINKLDHPMFFDIDLVNVSNAGMYCTSIIFYTAIGKQLDNTITIANKQKVTLTRHMIPCIHDIIQFRSRPITKPPPYYLSFDWYPTKDELSRDLLADYVWWMFNDLFEGDVFMDKFDVFVLMCKKGYRKTSSYHNFEHAFCATHCMFVIVRTCSQKFSYLEQMALMCAMLCHDIDHPGNTNPFLKASEHPLSKLYNSLSWKTTIRM</sequence>
<feature type="compositionally biased region" description="Polar residues" evidence="4">
    <location>
        <begin position="46"/>
        <end position="66"/>
    </location>
</feature>
<name>A0A8S9XRJ3_APOLU</name>
<dbReference type="Gene3D" id="1.10.1300.10">
    <property type="entry name" value="3'5'-cyclic nucleotide phosphodiesterase, catalytic domain"/>
    <property type="match status" value="1"/>
</dbReference>
<evidence type="ECO:0000256" key="3">
    <source>
        <dbReference type="RuleBase" id="RU363067"/>
    </source>
</evidence>
<evidence type="ECO:0000256" key="2">
    <source>
        <dbReference type="ARBA" id="ARBA00022801"/>
    </source>
</evidence>
<dbReference type="Pfam" id="PF00233">
    <property type="entry name" value="PDEase_I"/>
    <property type="match status" value="1"/>
</dbReference>
<dbReference type="AlphaFoldDB" id="A0A8S9XRJ3"/>
<dbReference type="SUPFAM" id="SSF109604">
    <property type="entry name" value="HD-domain/PDEase-like"/>
    <property type="match status" value="1"/>
</dbReference>
<keyword evidence="2 3" id="KW-0378">Hydrolase</keyword>
<dbReference type="InterPro" id="IPR036971">
    <property type="entry name" value="PDEase_catalytic_dom_sf"/>
</dbReference>
<dbReference type="InterPro" id="IPR023174">
    <property type="entry name" value="PDEase_CS"/>
</dbReference>
<protein>
    <recommendedName>
        <fullName evidence="3">Phosphodiesterase</fullName>
        <ecNumber evidence="3">3.1.4.-</ecNumber>
    </recommendedName>
</protein>
<evidence type="ECO:0000256" key="4">
    <source>
        <dbReference type="SAM" id="MobiDB-lite"/>
    </source>
</evidence>
<dbReference type="GO" id="GO:0004114">
    <property type="term" value="F:3',5'-cyclic-nucleotide phosphodiesterase activity"/>
    <property type="evidence" value="ECO:0007669"/>
    <property type="project" value="InterPro"/>
</dbReference>
<dbReference type="InterPro" id="IPR002073">
    <property type="entry name" value="PDEase_catalytic_dom"/>
</dbReference>
<evidence type="ECO:0000313" key="7">
    <source>
        <dbReference type="Proteomes" id="UP000466442"/>
    </source>
</evidence>
<comment type="cofactor">
    <cofactor evidence="3">
        <name>a divalent metal cation</name>
        <dbReference type="ChEBI" id="CHEBI:60240"/>
    </cofactor>
    <text evidence="3">Binds 2 divalent metal cations per subunit. Site 1 may preferentially bind zinc ions, while site 2 has a preference for magnesium and/or manganese ions.</text>
</comment>
<evidence type="ECO:0000259" key="5">
    <source>
        <dbReference type="PROSITE" id="PS51845"/>
    </source>
</evidence>
<evidence type="ECO:0000256" key="1">
    <source>
        <dbReference type="ARBA" id="ARBA00022723"/>
    </source>
</evidence>
<dbReference type="Proteomes" id="UP000466442">
    <property type="component" value="Unassembled WGS sequence"/>
</dbReference>
<organism evidence="6 7">
    <name type="scientific">Apolygus lucorum</name>
    <name type="common">Small green plant bug</name>
    <name type="synonym">Lygocoris lucorum</name>
    <dbReference type="NCBI Taxonomy" id="248454"/>
    <lineage>
        <taxon>Eukaryota</taxon>
        <taxon>Metazoa</taxon>
        <taxon>Ecdysozoa</taxon>
        <taxon>Arthropoda</taxon>
        <taxon>Hexapoda</taxon>
        <taxon>Insecta</taxon>
        <taxon>Pterygota</taxon>
        <taxon>Neoptera</taxon>
        <taxon>Paraneoptera</taxon>
        <taxon>Hemiptera</taxon>
        <taxon>Heteroptera</taxon>
        <taxon>Panheteroptera</taxon>
        <taxon>Cimicomorpha</taxon>
        <taxon>Miridae</taxon>
        <taxon>Mirini</taxon>
        <taxon>Apolygus</taxon>
    </lineage>
</organism>
<accession>A0A8S9XRJ3</accession>
<dbReference type="InterPro" id="IPR029016">
    <property type="entry name" value="GAF-like_dom_sf"/>
</dbReference>
<dbReference type="EC" id="3.1.4.-" evidence="3"/>
<evidence type="ECO:0000313" key="6">
    <source>
        <dbReference type="EMBL" id="KAF6211547.1"/>
    </source>
</evidence>
<comment type="similarity">
    <text evidence="3">Belongs to the cyclic nucleotide phosphodiesterase family.</text>
</comment>